<name>A0AAD3HK02_9CHLO</name>
<evidence type="ECO:0000313" key="2">
    <source>
        <dbReference type="Proteomes" id="UP001054857"/>
    </source>
</evidence>
<accession>A0AAD3HK02</accession>
<dbReference type="AlphaFoldDB" id="A0AAD3HK02"/>
<dbReference type="Proteomes" id="UP001054857">
    <property type="component" value="Unassembled WGS sequence"/>
</dbReference>
<protein>
    <submittedName>
        <fullName evidence="1">Uncharacterized protein</fullName>
    </submittedName>
</protein>
<keyword evidence="2" id="KW-1185">Reference proteome</keyword>
<proteinExistence type="predicted"/>
<organism evidence="1 2">
    <name type="scientific">Astrephomene gubernaculifera</name>
    <dbReference type="NCBI Taxonomy" id="47775"/>
    <lineage>
        <taxon>Eukaryota</taxon>
        <taxon>Viridiplantae</taxon>
        <taxon>Chlorophyta</taxon>
        <taxon>core chlorophytes</taxon>
        <taxon>Chlorophyceae</taxon>
        <taxon>CS clade</taxon>
        <taxon>Chlamydomonadales</taxon>
        <taxon>Astrephomenaceae</taxon>
        <taxon>Astrephomene</taxon>
    </lineage>
</organism>
<feature type="non-terminal residue" evidence="1">
    <location>
        <position position="128"/>
    </location>
</feature>
<dbReference type="EMBL" id="BMAR01000005">
    <property type="protein sequence ID" value="GFR43416.1"/>
    <property type="molecule type" value="Genomic_DNA"/>
</dbReference>
<comment type="caution">
    <text evidence="1">The sequence shown here is derived from an EMBL/GenBank/DDBJ whole genome shotgun (WGS) entry which is preliminary data.</text>
</comment>
<gene>
    <name evidence="1" type="ORF">Agub_g4497</name>
</gene>
<reference evidence="1 2" key="1">
    <citation type="journal article" date="2021" name="Sci. Rep.">
        <title>Genome sequencing of the multicellular alga Astrephomene provides insights into convergent evolution of germ-soma differentiation.</title>
        <authorList>
            <person name="Yamashita S."/>
            <person name="Yamamoto K."/>
            <person name="Matsuzaki R."/>
            <person name="Suzuki S."/>
            <person name="Yamaguchi H."/>
            <person name="Hirooka S."/>
            <person name="Minakuchi Y."/>
            <person name="Miyagishima S."/>
            <person name="Kawachi M."/>
            <person name="Toyoda A."/>
            <person name="Nozaki H."/>
        </authorList>
    </citation>
    <scope>NUCLEOTIDE SEQUENCE [LARGE SCALE GENOMIC DNA]</scope>
    <source>
        <strain evidence="1 2">NIES-4017</strain>
    </source>
</reference>
<sequence>MGCATSAPLVNETEHLQGSKQYGIDGGNDQLERSSSNREKSFACELTELVNEAINGSKPKDVWIILCKCVDLICSTFDIKTCSIIIYTPSGLHCKISCNTGSVLNDLIQQYPDALPADALGVVTPVVT</sequence>
<evidence type="ECO:0000313" key="1">
    <source>
        <dbReference type="EMBL" id="GFR43416.1"/>
    </source>
</evidence>